<dbReference type="AlphaFoldDB" id="A0AAW5S5A0"/>
<evidence type="ECO:0000313" key="3">
    <source>
        <dbReference type="EMBL" id="MCV6989758.1"/>
    </source>
</evidence>
<feature type="region of interest" description="Disordered" evidence="1">
    <location>
        <begin position="1"/>
        <end position="112"/>
    </location>
</feature>
<feature type="compositionally biased region" description="Pro residues" evidence="1">
    <location>
        <begin position="15"/>
        <end position="30"/>
    </location>
</feature>
<keyword evidence="5" id="KW-1185">Reference proteome</keyword>
<evidence type="ECO:0000259" key="2">
    <source>
        <dbReference type="Pfam" id="PF01656"/>
    </source>
</evidence>
<evidence type="ECO:0000313" key="5">
    <source>
        <dbReference type="Proteomes" id="UP000192293"/>
    </source>
</evidence>
<dbReference type="InterPro" id="IPR050625">
    <property type="entry name" value="ParA/MinD_ATPase"/>
</dbReference>
<dbReference type="EMBL" id="MVHL01000051">
    <property type="protein sequence ID" value="ORA43619.1"/>
    <property type="molecule type" value="Genomic_DNA"/>
</dbReference>
<accession>A0AAW5S5A0</accession>
<organism evidence="3 6">
    <name type="scientific">Mycobacterium bouchedurhonense</name>
    <dbReference type="NCBI Taxonomy" id="701041"/>
    <lineage>
        <taxon>Bacteria</taxon>
        <taxon>Bacillati</taxon>
        <taxon>Actinomycetota</taxon>
        <taxon>Actinomycetes</taxon>
        <taxon>Mycobacteriales</taxon>
        <taxon>Mycobacteriaceae</taxon>
        <taxon>Mycobacterium</taxon>
        <taxon>Mycobacterium avium complex (MAC)</taxon>
    </lineage>
</organism>
<evidence type="ECO:0000256" key="1">
    <source>
        <dbReference type="SAM" id="MobiDB-lite"/>
    </source>
</evidence>
<dbReference type="GO" id="GO:0005524">
    <property type="term" value="F:ATP binding"/>
    <property type="evidence" value="ECO:0007669"/>
    <property type="project" value="TreeGrafter"/>
</dbReference>
<dbReference type="Proteomes" id="UP000192293">
    <property type="component" value="Unassembled WGS sequence"/>
</dbReference>
<dbReference type="RefSeq" id="WP_053094050.1">
    <property type="nucleotide sequence ID" value="NZ_JACKTG010000025.1"/>
</dbReference>
<feature type="domain" description="CobQ/CobB/MinD/ParA nucleotide binding" evidence="2">
    <location>
        <begin position="170"/>
        <end position="287"/>
    </location>
</feature>
<dbReference type="EMBL" id="JACKTG010000025">
    <property type="protein sequence ID" value="MCV6989758.1"/>
    <property type="molecule type" value="Genomic_DNA"/>
</dbReference>
<reference evidence="3" key="2">
    <citation type="submission" date="2020-07" db="EMBL/GenBank/DDBJ databases">
        <authorList>
            <person name="Pettersson B.M.F."/>
            <person name="Behra P.R.K."/>
            <person name="Ramesh M."/>
            <person name="Das S."/>
            <person name="Dasgupta S."/>
            <person name="Kirsebom L.A."/>
        </authorList>
    </citation>
    <scope>NUCLEOTIDE SEQUENCE</scope>
    <source>
        <strain evidence="3">DSM 45439</strain>
    </source>
</reference>
<dbReference type="InterPro" id="IPR027417">
    <property type="entry name" value="P-loop_NTPase"/>
</dbReference>
<gene>
    <name evidence="4" type="ORF">BST19_22710</name>
    <name evidence="3" type="ORF">H7I91_10635</name>
</gene>
<proteinExistence type="predicted"/>
<feature type="compositionally biased region" description="Low complexity" evidence="1">
    <location>
        <begin position="101"/>
        <end position="111"/>
    </location>
</feature>
<dbReference type="GO" id="GO:0016887">
    <property type="term" value="F:ATP hydrolysis activity"/>
    <property type="evidence" value="ECO:0007669"/>
    <property type="project" value="TreeGrafter"/>
</dbReference>
<dbReference type="Proteomes" id="UP001207588">
    <property type="component" value="Unassembled WGS sequence"/>
</dbReference>
<dbReference type="SUPFAM" id="SSF52540">
    <property type="entry name" value="P-loop containing nucleoside triphosphate hydrolases"/>
    <property type="match status" value="1"/>
</dbReference>
<dbReference type="PANTHER" id="PTHR43384:SF14">
    <property type="entry name" value="ESX-1 SECRETION-ASSOCIATED PROTEIN ESPI"/>
    <property type="match status" value="1"/>
</dbReference>
<evidence type="ECO:0000313" key="4">
    <source>
        <dbReference type="EMBL" id="ORA43619.1"/>
    </source>
</evidence>
<sequence length="417" mass="46858">MNNDQDPYRGVFSQAPPPPQQRPPEAPPGWPARDAGSPPATDPRPAPAHYPPNEANQRVNEQYYPPHEQRHQTEDSRPAADNFQRQAPSQPWPAQPDRRPVPAVRQPRQPAGTVALDHLDIKRKKVPAKHGWRAALFALTKINLGPGKDETYELSLQERVRRIVRVTFPIAVLNLKGGVGKTVVAEALGSTFAHVRGDRVLAVDLDTDYGNLVDRHGRQSSLGIIDLVSDPSVTRYLDVRAHTSMNDCDLEVLDGPDYARTDRPVDRDDFERAMSIFKEHYSLVVMDCGTGLKNTMMDAVLRESRALVVVTSASIDAMKETDMTLEWLRQSGYQQLLDSTVLVINHTERGKPNVEVPKAVEQWSRQIRSERIVVLPFDPHIHEGKEIILELLSKKSQRRYLEIAAMLADMFPKTVGE</sequence>
<reference evidence="4 5" key="1">
    <citation type="submission" date="2017-02" db="EMBL/GenBank/DDBJ databases">
        <title>The new phylogeny of genus Mycobacterium.</title>
        <authorList>
            <person name="Tortoli E."/>
            <person name="Trovato A."/>
            <person name="Cirillo D.M."/>
        </authorList>
    </citation>
    <scope>NUCLEOTIDE SEQUENCE [LARGE SCALE GENOMIC DNA]</scope>
    <source>
        <strain evidence="4 5">DSM 45439</strain>
    </source>
</reference>
<protein>
    <submittedName>
        <fullName evidence="3">AAA family ATPase</fullName>
    </submittedName>
</protein>
<dbReference type="GO" id="GO:0009898">
    <property type="term" value="C:cytoplasmic side of plasma membrane"/>
    <property type="evidence" value="ECO:0007669"/>
    <property type="project" value="TreeGrafter"/>
</dbReference>
<dbReference type="PANTHER" id="PTHR43384">
    <property type="entry name" value="SEPTUM SITE-DETERMINING PROTEIN MIND HOMOLOG, CHLOROPLASTIC-RELATED"/>
    <property type="match status" value="1"/>
</dbReference>
<feature type="compositionally biased region" description="Basic and acidic residues" evidence="1">
    <location>
        <begin position="67"/>
        <end position="78"/>
    </location>
</feature>
<reference evidence="3" key="3">
    <citation type="journal article" date="2022" name="BMC Genomics">
        <title>Comparative genome analysis of mycobacteria focusing on tRNA and non-coding RNA.</title>
        <authorList>
            <person name="Behra P.R.K."/>
            <person name="Pettersson B.M.F."/>
            <person name="Ramesh M."/>
            <person name="Das S."/>
            <person name="Dasgupta S."/>
            <person name="Kirsebom L.A."/>
        </authorList>
    </citation>
    <scope>NUCLEOTIDE SEQUENCE</scope>
    <source>
        <strain evidence="3">DSM 45439</strain>
    </source>
</reference>
<evidence type="ECO:0000313" key="6">
    <source>
        <dbReference type="Proteomes" id="UP001207588"/>
    </source>
</evidence>
<dbReference type="Pfam" id="PF01656">
    <property type="entry name" value="CbiA"/>
    <property type="match status" value="1"/>
</dbReference>
<dbReference type="GO" id="GO:0005829">
    <property type="term" value="C:cytosol"/>
    <property type="evidence" value="ECO:0007669"/>
    <property type="project" value="TreeGrafter"/>
</dbReference>
<dbReference type="InterPro" id="IPR002586">
    <property type="entry name" value="CobQ/CobB/MinD/ParA_Nub-bd_dom"/>
</dbReference>
<dbReference type="GO" id="GO:0051782">
    <property type="term" value="P:negative regulation of cell division"/>
    <property type="evidence" value="ECO:0007669"/>
    <property type="project" value="TreeGrafter"/>
</dbReference>
<name>A0AAW5S5A0_MYCBC</name>
<feature type="compositionally biased region" description="Pro residues" evidence="1">
    <location>
        <begin position="40"/>
        <end position="50"/>
    </location>
</feature>
<comment type="caution">
    <text evidence="3">The sequence shown here is derived from an EMBL/GenBank/DDBJ whole genome shotgun (WGS) entry which is preliminary data.</text>
</comment>
<dbReference type="Gene3D" id="3.40.50.300">
    <property type="entry name" value="P-loop containing nucleotide triphosphate hydrolases"/>
    <property type="match status" value="1"/>
</dbReference>